<protein>
    <submittedName>
        <fullName evidence="1">Unnamed protein product</fullName>
    </submittedName>
</protein>
<dbReference type="EMBL" id="BSXS01000159">
    <property type="protein sequence ID" value="GME71148.1"/>
    <property type="molecule type" value="Genomic_DNA"/>
</dbReference>
<gene>
    <name evidence="1" type="ORF">Amon02_000047400</name>
</gene>
<comment type="caution">
    <text evidence="1">The sequence shown here is derived from an EMBL/GenBank/DDBJ whole genome shotgun (WGS) entry which is preliminary data.</text>
</comment>
<evidence type="ECO:0000313" key="1">
    <source>
        <dbReference type="EMBL" id="GME71148.1"/>
    </source>
</evidence>
<accession>A0ACB5SSC9</accession>
<name>A0ACB5SSC9_AMBMO</name>
<organism evidence="1 2">
    <name type="scientific">Ambrosiozyma monospora</name>
    <name type="common">Yeast</name>
    <name type="synonym">Endomycopsis monosporus</name>
    <dbReference type="NCBI Taxonomy" id="43982"/>
    <lineage>
        <taxon>Eukaryota</taxon>
        <taxon>Fungi</taxon>
        <taxon>Dikarya</taxon>
        <taxon>Ascomycota</taxon>
        <taxon>Saccharomycotina</taxon>
        <taxon>Pichiomycetes</taxon>
        <taxon>Pichiales</taxon>
        <taxon>Pichiaceae</taxon>
        <taxon>Ambrosiozyma</taxon>
    </lineage>
</organism>
<reference evidence="1" key="1">
    <citation type="submission" date="2023-04" db="EMBL/GenBank/DDBJ databases">
        <title>Ambrosiozyma monospora NBRC 10751.</title>
        <authorList>
            <person name="Ichikawa N."/>
            <person name="Sato H."/>
            <person name="Tonouchi N."/>
        </authorList>
    </citation>
    <scope>NUCLEOTIDE SEQUENCE</scope>
    <source>
        <strain evidence="1">NBRC 10751</strain>
    </source>
</reference>
<proteinExistence type="predicted"/>
<sequence>MITATSCLTTLRPALVGRVKRFSCQLHHRHFNTASPKFQQSSQIEKEQDTPTTVSSRRQIQHDSVLAQIRKFEHLTPQQLDRKGHKTANLEDKLNATETLPQWQILVSKKTILKDLVDEYEKKGKTVFKKRNGKLKFFKWAILQYRWLKNYLLFFKLGITNVWHTHRYVCKNIYHGQLYIVDTSLNASDRIFKSKKVAVRKSNLDAVLDEAANGVRLAENECVVKNVGFWDGLQGNINKDDVHDGLIALTRSDFQRIIREKRDWIRLPLFALLFALIEEVTVLFYFVIPTFMPTTCVFPNFSRWLFSKAEFAQLNLQVLGRGDNSKISWEDACHKNPYTMDSTELRQVCDMLLIEKGIPLFATDDSLREKLLKRYKEILIDDYLILRDGGVNQLNKLELFDACTKRGLIDYQEILALLDVVEDAKFFDNLNEEKMRDLLIRFIVDFAKRENNVGLLGAYTTVDQLVERRMLISK</sequence>
<keyword evidence="2" id="KW-1185">Reference proteome</keyword>
<dbReference type="Proteomes" id="UP001165064">
    <property type="component" value="Unassembled WGS sequence"/>
</dbReference>
<evidence type="ECO:0000313" key="2">
    <source>
        <dbReference type="Proteomes" id="UP001165064"/>
    </source>
</evidence>